<protein>
    <submittedName>
        <fullName evidence="7">O-methyltransferase family protein</fullName>
    </submittedName>
</protein>
<organism evidence="7 8">
    <name type="scientific">Klebsormidium nitens</name>
    <name type="common">Green alga</name>
    <name type="synonym">Ulothrix nitens</name>
    <dbReference type="NCBI Taxonomy" id="105231"/>
    <lineage>
        <taxon>Eukaryota</taxon>
        <taxon>Viridiplantae</taxon>
        <taxon>Streptophyta</taxon>
        <taxon>Klebsormidiophyceae</taxon>
        <taxon>Klebsormidiales</taxon>
        <taxon>Klebsormidiaceae</taxon>
        <taxon>Klebsormidium</taxon>
    </lineage>
</organism>
<dbReference type="PROSITE" id="PS51683">
    <property type="entry name" value="SAM_OMT_II"/>
    <property type="match status" value="1"/>
</dbReference>
<keyword evidence="8" id="KW-1185">Reference proteome</keyword>
<dbReference type="PIRSF" id="PIRSF005739">
    <property type="entry name" value="O-mtase"/>
    <property type="match status" value="1"/>
</dbReference>
<dbReference type="Pfam" id="PF00891">
    <property type="entry name" value="Methyltransf_2"/>
    <property type="match status" value="1"/>
</dbReference>
<dbReference type="GO" id="GO:0032259">
    <property type="term" value="P:methylation"/>
    <property type="evidence" value="ECO:0007669"/>
    <property type="project" value="UniProtKB-KW"/>
</dbReference>
<keyword evidence="2 7" id="KW-0808">Transferase</keyword>
<dbReference type="OMA" id="MMMTANG"/>
<feature type="domain" description="O-methyltransferase C-terminal" evidence="5">
    <location>
        <begin position="130"/>
        <end position="341"/>
    </location>
</feature>
<evidence type="ECO:0000256" key="4">
    <source>
        <dbReference type="PIRSR" id="PIRSR005739-1"/>
    </source>
</evidence>
<feature type="active site" description="Proton acceptor" evidence="4">
    <location>
        <position position="268"/>
    </location>
</feature>
<dbReference type="GO" id="GO:0008171">
    <property type="term" value="F:O-methyltransferase activity"/>
    <property type="evidence" value="ECO:0007669"/>
    <property type="project" value="InterPro"/>
</dbReference>
<keyword evidence="1 7" id="KW-0489">Methyltransferase</keyword>
<dbReference type="OrthoDB" id="1606438at2759"/>
<sequence length="361" mass="40301">MWGLSHAFIVGQAVAQWLVPVDIQMLVLTMAFVPPRVLYVVTQAGVPNILADLGAATAEEIAAALPEPVHVPHLYRMMRFLASLGVYKMDKKGRFSPTRLGRTLVPDRTGWSLRSCVLTMNDPQDHQLGWGALDAALRKGGAGFEHSAGKDLWQWYTQHPEKGARFDEMMEVMSVREKYALAEAVNWKRIRTVVDIGGGNGTIVRHLVDRHPHLETVIFERQSVIDAALKNSKSGNKSVRFVPGDLFDSKSFERVATADAVILKRILHDWGDEECVEILRNACTIMHNKSRLIIVDFVIEDSCPDGLLIPKLVSDLSMLAMVNGRERTRTSFEELLKRSGLRLTKLCNVVPMASIIEAQLL</sequence>
<dbReference type="SUPFAM" id="SSF46785">
    <property type="entry name" value="Winged helix' DNA-binding domain"/>
    <property type="match status" value="1"/>
</dbReference>
<dbReference type="InterPro" id="IPR029063">
    <property type="entry name" value="SAM-dependent_MTases_sf"/>
</dbReference>
<dbReference type="STRING" id="105231.A0A1Y1I270"/>
<dbReference type="PANTHER" id="PTHR43712">
    <property type="entry name" value="PUTATIVE (AFU_ORTHOLOGUE AFUA_4G14580)-RELATED"/>
    <property type="match status" value="1"/>
</dbReference>
<dbReference type="Pfam" id="PF08100">
    <property type="entry name" value="Dimerisation"/>
    <property type="match status" value="1"/>
</dbReference>
<accession>A0A1Y1I270</accession>
<evidence type="ECO:0000313" key="8">
    <source>
        <dbReference type="Proteomes" id="UP000054558"/>
    </source>
</evidence>
<reference evidence="7 8" key="1">
    <citation type="journal article" date="2014" name="Nat. Commun.">
        <title>Klebsormidium flaccidum genome reveals primary factors for plant terrestrial adaptation.</title>
        <authorList>
            <person name="Hori K."/>
            <person name="Maruyama F."/>
            <person name="Fujisawa T."/>
            <person name="Togashi T."/>
            <person name="Yamamoto N."/>
            <person name="Seo M."/>
            <person name="Sato S."/>
            <person name="Yamada T."/>
            <person name="Mori H."/>
            <person name="Tajima N."/>
            <person name="Moriyama T."/>
            <person name="Ikeuchi M."/>
            <person name="Watanabe M."/>
            <person name="Wada H."/>
            <person name="Kobayashi K."/>
            <person name="Saito M."/>
            <person name="Masuda T."/>
            <person name="Sasaki-Sekimoto Y."/>
            <person name="Mashiguchi K."/>
            <person name="Awai K."/>
            <person name="Shimojima M."/>
            <person name="Masuda S."/>
            <person name="Iwai M."/>
            <person name="Nobusawa T."/>
            <person name="Narise T."/>
            <person name="Kondo S."/>
            <person name="Saito H."/>
            <person name="Sato R."/>
            <person name="Murakawa M."/>
            <person name="Ihara Y."/>
            <person name="Oshima-Yamada Y."/>
            <person name="Ohtaka K."/>
            <person name="Satoh M."/>
            <person name="Sonobe K."/>
            <person name="Ishii M."/>
            <person name="Ohtani R."/>
            <person name="Kanamori-Sato M."/>
            <person name="Honoki R."/>
            <person name="Miyazaki D."/>
            <person name="Mochizuki H."/>
            <person name="Umetsu J."/>
            <person name="Higashi K."/>
            <person name="Shibata D."/>
            <person name="Kamiya Y."/>
            <person name="Sato N."/>
            <person name="Nakamura Y."/>
            <person name="Tabata S."/>
            <person name="Ida S."/>
            <person name="Kurokawa K."/>
            <person name="Ohta H."/>
        </authorList>
    </citation>
    <scope>NUCLEOTIDE SEQUENCE [LARGE SCALE GENOMIC DNA]</scope>
    <source>
        <strain evidence="7 8">NIES-2285</strain>
    </source>
</reference>
<evidence type="ECO:0000256" key="3">
    <source>
        <dbReference type="ARBA" id="ARBA00022691"/>
    </source>
</evidence>
<gene>
    <name evidence="7" type="ORF">KFL_001260160</name>
</gene>
<dbReference type="GO" id="GO:0008757">
    <property type="term" value="F:S-adenosylmethionine-dependent methyltransferase activity"/>
    <property type="evidence" value="ECO:0000318"/>
    <property type="project" value="GO_Central"/>
</dbReference>
<dbReference type="Gene3D" id="3.40.50.150">
    <property type="entry name" value="Vaccinia Virus protein VP39"/>
    <property type="match status" value="1"/>
</dbReference>
<dbReference type="SUPFAM" id="SSF53335">
    <property type="entry name" value="S-adenosyl-L-methionine-dependent methyltransferases"/>
    <property type="match status" value="1"/>
</dbReference>
<dbReference type="Gene3D" id="1.10.10.10">
    <property type="entry name" value="Winged helix-like DNA-binding domain superfamily/Winged helix DNA-binding domain"/>
    <property type="match status" value="1"/>
</dbReference>
<dbReference type="PANTHER" id="PTHR43712:SF2">
    <property type="entry name" value="O-METHYLTRANSFERASE CICE"/>
    <property type="match status" value="1"/>
</dbReference>
<dbReference type="InterPro" id="IPR001077">
    <property type="entry name" value="COMT_C"/>
</dbReference>
<dbReference type="GO" id="GO:0046983">
    <property type="term" value="F:protein dimerization activity"/>
    <property type="evidence" value="ECO:0007669"/>
    <property type="project" value="InterPro"/>
</dbReference>
<keyword evidence="3" id="KW-0949">S-adenosyl-L-methionine</keyword>
<dbReference type="InterPro" id="IPR036388">
    <property type="entry name" value="WH-like_DNA-bd_sf"/>
</dbReference>
<dbReference type="InterPro" id="IPR036390">
    <property type="entry name" value="WH_DNA-bd_sf"/>
</dbReference>
<dbReference type="AlphaFoldDB" id="A0A1Y1I270"/>
<dbReference type="InterPro" id="IPR016461">
    <property type="entry name" value="COMT-like"/>
</dbReference>
<evidence type="ECO:0000259" key="6">
    <source>
        <dbReference type="Pfam" id="PF08100"/>
    </source>
</evidence>
<dbReference type="InterPro" id="IPR012967">
    <property type="entry name" value="COMT_dimerisation"/>
</dbReference>
<evidence type="ECO:0000259" key="5">
    <source>
        <dbReference type="Pfam" id="PF00891"/>
    </source>
</evidence>
<evidence type="ECO:0000256" key="1">
    <source>
        <dbReference type="ARBA" id="ARBA00022603"/>
    </source>
</evidence>
<evidence type="ECO:0000313" key="7">
    <source>
        <dbReference type="EMBL" id="GAQ82846.1"/>
    </source>
</evidence>
<name>A0A1Y1I270_KLENI</name>
<feature type="domain" description="O-methyltransferase dimerisation" evidence="6">
    <location>
        <begin position="29"/>
        <end position="106"/>
    </location>
</feature>
<proteinExistence type="predicted"/>
<dbReference type="Proteomes" id="UP000054558">
    <property type="component" value="Unassembled WGS sequence"/>
</dbReference>
<evidence type="ECO:0000256" key="2">
    <source>
        <dbReference type="ARBA" id="ARBA00022679"/>
    </source>
</evidence>
<dbReference type="EMBL" id="DF237075">
    <property type="protein sequence ID" value="GAQ82846.1"/>
    <property type="molecule type" value="Genomic_DNA"/>
</dbReference>